<dbReference type="InterPro" id="IPR000620">
    <property type="entry name" value="EamA_dom"/>
</dbReference>
<accession>A0A387B8J9</accession>
<feature type="transmembrane region" description="Helical" evidence="8">
    <location>
        <begin position="158"/>
        <end position="175"/>
    </location>
</feature>
<dbReference type="PANTHER" id="PTHR22911">
    <property type="entry name" value="ACYL-MALONYL CONDENSING ENZYME-RELATED"/>
    <property type="match status" value="1"/>
</dbReference>
<comment type="subcellular location">
    <subcellularLocation>
        <location evidence="1">Cell membrane</location>
        <topology evidence="1">Multi-pass membrane protein</topology>
    </subcellularLocation>
</comment>
<feature type="transmembrane region" description="Helical" evidence="8">
    <location>
        <begin position="277"/>
        <end position="298"/>
    </location>
</feature>
<dbReference type="RefSeq" id="WP_120761866.1">
    <property type="nucleotide sequence ID" value="NZ_CP032630.1"/>
</dbReference>
<feature type="domain" description="EamA" evidence="9">
    <location>
        <begin position="17"/>
        <end position="152"/>
    </location>
</feature>
<feature type="transmembrane region" description="Helical" evidence="8">
    <location>
        <begin position="221"/>
        <end position="242"/>
    </location>
</feature>
<name>A0A387B8J9_9MICO</name>
<evidence type="ECO:0000259" key="9">
    <source>
        <dbReference type="Pfam" id="PF00892"/>
    </source>
</evidence>
<dbReference type="PANTHER" id="PTHR22911:SF137">
    <property type="entry name" value="SOLUTE CARRIER FAMILY 35 MEMBER G2-RELATED"/>
    <property type="match status" value="1"/>
</dbReference>
<dbReference type="OrthoDB" id="369870at2"/>
<keyword evidence="5 8" id="KW-0812">Transmembrane</keyword>
<sequence length="312" mass="33051">MTRPAPAPSRVGGQGAGLAYAISAYGLWGFLPGFFLLLAPASPWEIVAFRILMSLGFCALLLTLTRGWRGFIGLSRQWRVLGMMALAGVLIYVNWQVFVLATLGGHVVEGALGYFINPIITVALGVVVLRERLRPLQWAAVGISVLAIVVIAVGYGAFPWIALALALSFGFYGFIKKRVGAQVDAVSGLTLETAWLTPVAIVQLLVTGATVGLTFGNAGPVHAALMIATGVITATPLLLFAAAARRLPLVALGLTQYLAPVLQFLTGVLLLHEPMPTGRWIGFGLVWLALVLLTVDMLRAARSGRRASLPTA</sequence>
<protein>
    <submittedName>
        <fullName evidence="10">EamA family transporter RarD</fullName>
    </submittedName>
</protein>
<evidence type="ECO:0000256" key="6">
    <source>
        <dbReference type="ARBA" id="ARBA00022989"/>
    </source>
</evidence>
<keyword evidence="11" id="KW-1185">Reference proteome</keyword>
<evidence type="ECO:0000256" key="1">
    <source>
        <dbReference type="ARBA" id="ARBA00004651"/>
    </source>
</evidence>
<reference evidence="11" key="1">
    <citation type="submission" date="2018-09" db="EMBL/GenBank/DDBJ databases">
        <title>Genome sequencing of strain 2DFWR-13.</title>
        <authorList>
            <person name="Heo J."/>
            <person name="Kim S.-J."/>
            <person name="Kwon S.-W."/>
        </authorList>
    </citation>
    <scope>NUCLEOTIDE SEQUENCE [LARGE SCALE GENOMIC DNA]</scope>
    <source>
        <strain evidence="11">2DFWR-13</strain>
    </source>
</reference>
<dbReference type="AlphaFoldDB" id="A0A387B8J9"/>
<dbReference type="SUPFAM" id="SSF103481">
    <property type="entry name" value="Multidrug resistance efflux transporter EmrE"/>
    <property type="match status" value="2"/>
</dbReference>
<organism evidence="10 11">
    <name type="scientific">Protaetiibacter intestinalis</name>
    <dbReference type="NCBI Taxonomy" id="2419774"/>
    <lineage>
        <taxon>Bacteria</taxon>
        <taxon>Bacillati</taxon>
        <taxon>Actinomycetota</taxon>
        <taxon>Actinomycetes</taxon>
        <taxon>Micrococcales</taxon>
        <taxon>Microbacteriaceae</taxon>
        <taxon>Protaetiibacter</taxon>
    </lineage>
</organism>
<feature type="transmembrane region" description="Helical" evidence="8">
    <location>
        <begin position="18"/>
        <end position="41"/>
    </location>
</feature>
<comment type="similarity">
    <text evidence="2">Belongs to the EamA transporter family.</text>
</comment>
<evidence type="ECO:0000256" key="2">
    <source>
        <dbReference type="ARBA" id="ARBA00007362"/>
    </source>
</evidence>
<feature type="transmembrane region" description="Helical" evidence="8">
    <location>
        <begin position="249"/>
        <end position="271"/>
    </location>
</feature>
<keyword evidence="6 8" id="KW-1133">Transmembrane helix</keyword>
<keyword evidence="3" id="KW-0813">Transport</keyword>
<feature type="transmembrane region" description="Helical" evidence="8">
    <location>
        <begin position="136"/>
        <end position="152"/>
    </location>
</feature>
<dbReference type="Proteomes" id="UP000278886">
    <property type="component" value="Chromosome"/>
</dbReference>
<keyword evidence="4" id="KW-1003">Cell membrane</keyword>
<dbReference type="KEGG" id="lyd:D7I47_04075"/>
<evidence type="ECO:0000256" key="5">
    <source>
        <dbReference type="ARBA" id="ARBA00022692"/>
    </source>
</evidence>
<keyword evidence="7 8" id="KW-0472">Membrane</keyword>
<feature type="transmembrane region" description="Helical" evidence="8">
    <location>
        <begin position="47"/>
        <end position="68"/>
    </location>
</feature>
<feature type="transmembrane region" description="Helical" evidence="8">
    <location>
        <begin position="111"/>
        <end position="129"/>
    </location>
</feature>
<evidence type="ECO:0000256" key="8">
    <source>
        <dbReference type="SAM" id="Phobius"/>
    </source>
</evidence>
<evidence type="ECO:0000256" key="7">
    <source>
        <dbReference type="ARBA" id="ARBA00023136"/>
    </source>
</evidence>
<dbReference type="InterPro" id="IPR004626">
    <property type="entry name" value="RarD"/>
</dbReference>
<gene>
    <name evidence="10" type="primary">rarD</name>
    <name evidence="10" type="ORF">D7I47_04075</name>
</gene>
<feature type="transmembrane region" description="Helical" evidence="8">
    <location>
        <begin position="195"/>
        <end position="215"/>
    </location>
</feature>
<dbReference type="Pfam" id="PF00892">
    <property type="entry name" value="EamA"/>
    <property type="match status" value="1"/>
</dbReference>
<evidence type="ECO:0000313" key="11">
    <source>
        <dbReference type="Proteomes" id="UP000278886"/>
    </source>
</evidence>
<feature type="transmembrane region" description="Helical" evidence="8">
    <location>
        <begin position="80"/>
        <end position="105"/>
    </location>
</feature>
<dbReference type="InterPro" id="IPR037185">
    <property type="entry name" value="EmrE-like"/>
</dbReference>
<evidence type="ECO:0000313" key="10">
    <source>
        <dbReference type="EMBL" id="AYF97515.1"/>
    </source>
</evidence>
<dbReference type="EMBL" id="CP032630">
    <property type="protein sequence ID" value="AYF97515.1"/>
    <property type="molecule type" value="Genomic_DNA"/>
</dbReference>
<dbReference type="GO" id="GO:0005886">
    <property type="term" value="C:plasma membrane"/>
    <property type="evidence" value="ECO:0007669"/>
    <property type="project" value="UniProtKB-SubCell"/>
</dbReference>
<evidence type="ECO:0000256" key="4">
    <source>
        <dbReference type="ARBA" id="ARBA00022475"/>
    </source>
</evidence>
<evidence type="ECO:0000256" key="3">
    <source>
        <dbReference type="ARBA" id="ARBA00022448"/>
    </source>
</evidence>
<dbReference type="NCBIfam" id="TIGR00688">
    <property type="entry name" value="rarD"/>
    <property type="match status" value="1"/>
</dbReference>
<proteinExistence type="inferred from homology"/>